<comment type="similarity">
    <text evidence="6">Belongs to the mannonate dehydratase family.</text>
</comment>
<protein>
    <recommendedName>
        <fullName evidence="7">mannonate dehydratase</fullName>
        <ecNumber evidence="7">4.2.1.8</ecNumber>
    </recommendedName>
</protein>
<dbReference type="GO" id="GO:0030145">
    <property type="term" value="F:manganese ion binding"/>
    <property type="evidence" value="ECO:0007669"/>
    <property type="project" value="TreeGrafter"/>
</dbReference>
<dbReference type="SUPFAM" id="SSF51658">
    <property type="entry name" value="Xylose isomerase-like"/>
    <property type="match status" value="1"/>
</dbReference>
<keyword evidence="9" id="KW-0464">Manganese</keyword>
<comment type="catalytic activity">
    <reaction evidence="1">
        <text>D-mannonate = 2-dehydro-3-deoxy-D-gluconate + H2O</text>
        <dbReference type="Rhea" id="RHEA:20097"/>
        <dbReference type="ChEBI" id="CHEBI:15377"/>
        <dbReference type="ChEBI" id="CHEBI:17767"/>
        <dbReference type="ChEBI" id="CHEBI:57990"/>
        <dbReference type="EC" id="4.2.1.8"/>
    </reaction>
</comment>
<keyword evidence="10" id="KW-0456">Lyase</keyword>
<dbReference type="EMBL" id="CP063849">
    <property type="protein sequence ID" value="QOY86182.1"/>
    <property type="molecule type" value="Genomic_DNA"/>
</dbReference>
<organism evidence="11 12">
    <name type="scientific">Paludibaculum fermentans</name>
    <dbReference type="NCBI Taxonomy" id="1473598"/>
    <lineage>
        <taxon>Bacteria</taxon>
        <taxon>Pseudomonadati</taxon>
        <taxon>Acidobacteriota</taxon>
        <taxon>Terriglobia</taxon>
        <taxon>Bryobacterales</taxon>
        <taxon>Bryobacteraceae</taxon>
        <taxon>Paludibaculum</taxon>
    </lineage>
</organism>
<dbReference type="PROSITE" id="PS51318">
    <property type="entry name" value="TAT"/>
    <property type="match status" value="1"/>
</dbReference>
<evidence type="ECO:0000313" key="11">
    <source>
        <dbReference type="EMBL" id="QOY86182.1"/>
    </source>
</evidence>
<evidence type="ECO:0000256" key="4">
    <source>
        <dbReference type="ARBA" id="ARBA00002713"/>
    </source>
</evidence>
<dbReference type="PANTHER" id="PTHR30387:SF2">
    <property type="entry name" value="MANNONATE DEHYDRATASE"/>
    <property type="match status" value="1"/>
</dbReference>
<dbReference type="InterPro" id="IPR036237">
    <property type="entry name" value="Xyl_isomerase-like_sf"/>
</dbReference>
<sequence length="358" mass="39683">MHSTPSRRALFQSAGLLGLPLAAAPSKSWPIQESASTPKLCLPSALDEKSMRRVTQLGVSHILGGGPRSPWTEAEMRHRMDAYKAGGLTLYNQMIGGFNNAIYGRPGRDEEIENVRTSIRVAGKVGLAVVEYNWYAHRAMEGYYEETGRAGAGYTAFDYDRMKDLPPLPEEGAHTLDEMWATITYFLKAVIPVAEEAGVKLALHPNDPPSPMSRGSQQIMGTVAGWKKLISIVDNPANGITFDCGVTREMGEDPIEVGRYFLSRKRVNHIHFRNVEVRKPYEKYAEVFIDAGQVDMFGVMREIVNNKYTGTVYPEHPRALDYDRERGPIKGYPGGGGYTGDVYDVAYTRAMLQAALSL</sequence>
<dbReference type="InterPro" id="IPR006311">
    <property type="entry name" value="TAT_signal"/>
</dbReference>
<evidence type="ECO:0000256" key="9">
    <source>
        <dbReference type="ARBA" id="ARBA00023211"/>
    </source>
</evidence>
<evidence type="ECO:0000256" key="6">
    <source>
        <dbReference type="ARBA" id="ARBA00007389"/>
    </source>
</evidence>
<dbReference type="EC" id="4.2.1.8" evidence="7"/>
<evidence type="ECO:0000256" key="3">
    <source>
        <dbReference type="ARBA" id="ARBA00001954"/>
    </source>
</evidence>
<dbReference type="AlphaFoldDB" id="A0A7S7SHQ6"/>
<dbReference type="GO" id="GO:0008927">
    <property type="term" value="F:mannonate dehydratase activity"/>
    <property type="evidence" value="ECO:0007669"/>
    <property type="project" value="UniProtKB-EC"/>
</dbReference>
<evidence type="ECO:0000256" key="1">
    <source>
        <dbReference type="ARBA" id="ARBA00001794"/>
    </source>
</evidence>
<comment type="pathway">
    <text evidence="5">Carbohydrate metabolism; pentose and glucuronate interconversion.</text>
</comment>
<dbReference type="PANTHER" id="PTHR30387">
    <property type="entry name" value="MANNONATE DEHYDRATASE"/>
    <property type="match status" value="1"/>
</dbReference>
<evidence type="ECO:0000256" key="7">
    <source>
        <dbReference type="ARBA" id="ARBA00012927"/>
    </source>
</evidence>
<keyword evidence="12" id="KW-1185">Reference proteome</keyword>
<dbReference type="GO" id="GO:0008198">
    <property type="term" value="F:ferrous iron binding"/>
    <property type="evidence" value="ECO:0007669"/>
    <property type="project" value="TreeGrafter"/>
</dbReference>
<keyword evidence="8" id="KW-0408">Iron</keyword>
<evidence type="ECO:0000256" key="2">
    <source>
        <dbReference type="ARBA" id="ARBA00001936"/>
    </source>
</evidence>
<dbReference type="KEGG" id="pfer:IRI77_25685"/>
<dbReference type="UniPathway" id="UPA00246"/>
<evidence type="ECO:0000256" key="5">
    <source>
        <dbReference type="ARBA" id="ARBA00004892"/>
    </source>
</evidence>
<dbReference type="Pfam" id="PF03786">
    <property type="entry name" value="UxuA"/>
    <property type="match status" value="1"/>
</dbReference>
<comment type="function">
    <text evidence="4">Catalyzes the dehydration of D-mannonate.</text>
</comment>
<evidence type="ECO:0000256" key="8">
    <source>
        <dbReference type="ARBA" id="ARBA00023004"/>
    </source>
</evidence>
<accession>A0A7S7SHQ6</accession>
<dbReference type="InterPro" id="IPR004628">
    <property type="entry name" value="Man_deHydtase"/>
</dbReference>
<evidence type="ECO:0000313" key="12">
    <source>
        <dbReference type="Proteomes" id="UP000593892"/>
    </source>
</evidence>
<comment type="cofactor">
    <cofactor evidence="2">
        <name>Mn(2+)</name>
        <dbReference type="ChEBI" id="CHEBI:29035"/>
    </cofactor>
</comment>
<dbReference type="GO" id="GO:0042840">
    <property type="term" value="P:D-glucuronate catabolic process"/>
    <property type="evidence" value="ECO:0007669"/>
    <property type="project" value="TreeGrafter"/>
</dbReference>
<dbReference type="Proteomes" id="UP000593892">
    <property type="component" value="Chromosome"/>
</dbReference>
<gene>
    <name evidence="11" type="ORF">IRI77_25685</name>
</gene>
<evidence type="ECO:0000256" key="10">
    <source>
        <dbReference type="ARBA" id="ARBA00023239"/>
    </source>
</evidence>
<dbReference type="RefSeq" id="WP_194447851.1">
    <property type="nucleotide sequence ID" value="NZ_CP063849.1"/>
</dbReference>
<reference evidence="11 12" key="1">
    <citation type="submission" date="2020-10" db="EMBL/GenBank/DDBJ databases">
        <title>Complete genome sequence of Paludibaculum fermentans P105T, a facultatively anaerobic acidobacterium capable of dissimilatory Fe(III) reduction.</title>
        <authorList>
            <person name="Dedysh S.N."/>
            <person name="Beletsky A.V."/>
            <person name="Kulichevskaya I.S."/>
            <person name="Mardanov A.V."/>
            <person name="Ravin N.V."/>
        </authorList>
    </citation>
    <scope>NUCLEOTIDE SEQUENCE [LARGE SCALE GENOMIC DNA]</scope>
    <source>
        <strain evidence="11 12">P105</strain>
    </source>
</reference>
<comment type="cofactor">
    <cofactor evidence="3">
        <name>Fe(2+)</name>
        <dbReference type="ChEBI" id="CHEBI:29033"/>
    </cofactor>
</comment>
<proteinExistence type="inferred from homology"/>
<dbReference type="Gene3D" id="3.20.20.150">
    <property type="entry name" value="Divalent-metal-dependent TIM barrel enzymes"/>
    <property type="match status" value="1"/>
</dbReference>
<name>A0A7S7SHQ6_PALFE</name>